<evidence type="ECO:0000313" key="3">
    <source>
        <dbReference type="EMBL" id="KAJ1083191.1"/>
    </source>
</evidence>
<dbReference type="EMBL" id="JANPWB010000016">
    <property type="protein sequence ID" value="KAJ1083191.1"/>
    <property type="molecule type" value="Genomic_DNA"/>
</dbReference>
<evidence type="ECO:0000256" key="1">
    <source>
        <dbReference type="SAM" id="MobiDB-lite"/>
    </source>
</evidence>
<name>A0AAV7KUP9_PLEWA</name>
<dbReference type="AlphaFoldDB" id="A0AAV7KUP9"/>
<organism evidence="3 4">
    <name type="scientific">Pleurodeles waltl</name>
    <name type="common">Iberian ribbed newt</name>
    <dbReference type="NCBI Taxonomy" id="8319"/>
    <lineage>
        <taxon>Eukaryota</taxon>
        <taxon>Metazoa</taxon>
        <taxon>Chordata</taxon>
        <taxon>Craniata</taxon>
        <taxon>Vertebrata</taxon>
        <taxon>Euteleostomi</taxon>
        <taxon>Amphibia</taxon>
        <taxon>Batrachia</taxon>
        <taxon>Caudata</taxon>
        <taxon>Salamandroidea</taxon>
        <taxon>Salamandridae</taxon>
        <taxon>Pleurodelinae</taxon>
        <taxon>Pleurodeles</taxon>
    </lineage>
</organism>
<feature type="compositionally biased region" description="Pro residues" evidence="1">
    <location>
        <begin position="162"/>
        <end position="175"/>
    </location>
</feature>
<keyword evidence="2" id="KW-0472">Membrane</keyword>
<reference evidence="3" key="1">
    <citation type="journal article" date="2022" name="bioRxiv">
        <title>Sequencing and chromosome-scale assembly of the giantPleurodeles waltlgenome.</title>
        <authorList>
            <person name="Brown T."/>
            <person name="Elewa A."/>
            <person name="Iarovenko S."/>
            <person name="Subramanian E."/>
            <person name="Araus A.J."/>
            <person name="Petzold A."/>
            <person name="Susuki M."/>
            <person name="Suzuki K.-i.T."/>
            <person name="Hayashi T."/>
            <person name="Toyoda A."/>
            <person name="Oliveira C."/>
            <person name="Osipova E."/>
            <person name="Leigh N.D."/>
            <person name="Simon A."/>
            <person name="Yun M.H."/>
        </authorList>
    </citation>
    <scope>NUCLEOTIDE SEQUENCE</scope>
    <source>
        <strain evidence="3">20211129_DDA</strain>
        <tissue evidence="3">Liver</tissue>
    </source>
</reference>
<keyword evidence="2" id="KW-0812">Transmembrane</keyword>
<evidence type="ECO:0000313" key="4">
    <source>
        <dbReference type="Proteomes" id="UP001066276"/>
    </source>
</evidence>
<accession>A0AAV7KUP9</accession>
<proteinExistence type="predicted"/>
<feature type="region of interest" description="Disordered" evidence="1">
    <location>
        <begin position="147"/>
        <end position="175"/>
    </location>
</feature>
<keyword evidence="4" id="KW-1185">Reference proteome</keyword>
<gene>
    <name evidence="3" type="ORF">NDU88_003351</name>
</gene>
<protein>
    <submittedName>
        <fullName evidence="3">Uncharacterized protein</fullName>
    </submittedName>
</protein>
<evidence type="ECO:0000256" key="2">
    <source>
        <dbReference type="SAM" id="Phobius"/>
    </source>
</evidence>
<comment type="caution">
    <text evidence="3">The sequence shown here is derived from an EMBL/GenBank/DDBJ whole genome shotgun (WGS) entry which is preliminary data.</text>
</comment>
<keyword evidence="2" id="KW-1133">Transmembrane helix</keyword>
<dbReference type="Proteomes" id="UP001066276">
    <property type="component" value="Chromosome 12"/>
</dbReference>
<feature type="transmembrane region" description="Helical" evidence="2">
    <location>
        <begin position="21"/>
        <end position="41"/>
    </location>
</feature>
<sequence>MRCRLCVIGSLSGEKWFSSPWWAWTIFSAVSRFCYYFGVLYPYSQRSSYRRVFSGLRHSGITQLDRAARKGGTSVSQFWCALCVLGGSLRSAYGAPRVPILKILHLLFRGSSALYRQRDSGWLSFSVLKLTVLHVVFARRGRALPASHGPGADHSSRAAPLGPCPTPPPLRRLRS</sequence>